<name>A0A8J7W253_9FIRM</name>
<dbReference type="Gene3D" id="1.10.8.60">
    <property type="match status" value="1"/>
</dbReference>
<evidence type="ECO:0000256" key="4">
    <source>
        <dbReference type="ARBA" id="ARBA00023015"/>
    </source>
</evidence>
<dbReference type="PANTHER" id="PTHR32071">
    <property type="entry name" value="TRANSCRIPTIONAL REGULATORY PROTEIN"/>
    <property type="match status" value="1"/>
</dbReference>
<dbReference type="GO" id="GO:0005524">
    <property type="term" value="F:ATP binding"/>
    <property type="evidence" value="ECO:0007669"/>
    <property type="project" value="UniProtKB-KW"/>
</dbReference>
<evidence type="ECO:0000256" key="1">
    <source>
        <dbReference type="ARBA" id="ARBA00018672"/>
    </source>
</evidence>
<feature type="modified residue" description="4-aspartylphosphate" evidence="7">
    <location>
        <position position="54"/>
    </location>
</feature>
<dbReference type="PROSITE" id="PS00675">
    <property type="entry name" value="SIGMA54_INTERACT_1"/>
    <property type="match status" value="1"/>
</dbReference>
<dbReference type="InterPro" id="IPR009057">
    <property type="entry name" value="Homeodomain-like_sf"/>
</dbReference>
<dbReference type="SMART" id="SM00382">
    <property type="entry name" value="AAA"/>
    <property type="match status" value="1"/>
</dbReference>
<comment type="function">
    <text evidence="6">May play the central regulatory role in sporulation. It may be an element of the effector pathway responsible for the activation of sporulation genes in response to nutritional stress. Spo0A may act in concert with spo0H (a sigma factor) to control the expression of some genes that are critical to the sporulation process.</text>
</comment>
<evidence type="ECO:0000256" key="2">
    <source>
        <dbReference type="ARBA" id="ARBA00022741"/>
    </source>
</evidence>
<evidence type="ECO:0000256" key="7">
    <source>
        <dbReference type="PROSITE-ProRule" id="PRU00169"/>
    </source>
</evidence>
<sequence length="452" mass="51831">MRGLRILVVDDEQDYCNVMKVILNAKGHQTALCTSGADALSLLSKNTYDLVITDLIMPEMDGNQLLHEIKNRYPDTEVMMMTAYGTIENAVGAMREGAYSYVTKGGNPEELVREIEKLQSMLELKRENELLKEKVAHVDVMLDSKSPGFLEMLSIAKKAAASDTNVLILGESGVGKEVIAQYIHRNSLRKNKQFMDLNCHAIAETVLESELFGHEKGSFTGALHRRIGRIEAADQGTLFLDEIGDIPLTMQAKLLKTIENKKIYRMGSNEELEVDFRLVTATNKNLEIEMEEGRFREDFFYRISTIVINIPPLRKRQEDIPLLIDYFFKRSQNEMKKPIHRIDPDVMDFLKNYHYPGNVRELKNIIERLVVLSEDGVVQKEALPTFSQRSKPENQASIQDERGLKEIRRETEKNHIESVLRRHNNNMTKAAEVLGITRRQLFNKISEYNLEK</sequence>
<dbReference type="Pfam" id="PF25601">
    <property type="entry name" value="AAA_lid_14"/>
    <property type="match status" value="1"/>
</dbReference>
<keyword evidence="12" id="KW-1185">Reference proteome</keyword>
<dbReference type="Pfam" id="PF00072">
    <property type="entry name" value="Response_reg"/>
    <property type="match status" value="1"/>
</dbReference>
<dbReference type="SUPFAM" id="SSF46689">
    <property type="entry name" value="Homeodomain-like"/>
    <property type="match status" value="1"/>
</dbReference>
<dbReference type="PROSITE" id="PS50045">
    <property type="entry name" value="SIGMA54_INTERACT_4"/>
    <property type="match status" value="1"/>
</dbReference>
<feature type="domain" description="Response regulatory" evidence="10">
    <location>
        <begin position="5"/>
        <end position="119"/>
    </location>
</feature>
<dbReference type="InterPro" id="IPR025662">
    <property type="entry name" value="Sigma_54_int_dom_ATP-bd_1"/>
</dbReference>
<dbReference type="InterPro" id="IPR001789">
    <property type="entry name" value="Sig_transdc_resp-reg_receiver"/>
</dbReference>
<organism evidence="11 12">
    <name type="scientific">Sinanaerobacter chloroacetimidivorans</name>
    <dbReference type="NCBI Taxonomy" id="2818044"/>
    <lineage>
        <taxon>Bacteria</taxon>
        <taxon>Bacillati</taxon>
        <taxon>Bacillota</taxon>
        <taxon>Clostridia</taxon>
        <taxon>Peptostreptococcales</taxon>
        <taxon>Anaerovoracaceae</taxon>
        <taxon>Sinanaerobacter</taxon>
    </lineage>
</organism>
<dbReference type="CDD" id="cd00156">
    <property type="entry name" value="REC"/>
    <property type="match status" value="1"/>
</dbReference>
<feature type="region of interest" description="Disordered" evidence="8">
    <location>
        <begin position="384"/>
        <end position="405"/>
    </location>
</feature>
<dbReference type="EMBL" id="JAGSND010000005">
    <property type="protein sequence ID" value="MBR0598093.1"/>
    <property type="molecule type" value="Genomic_DNA"/>
</dbReference>
<evidence type="ECO:0000256" key="3">
    <source>
        <dbReference type="ARBA" id="ARBA00022840"/>
    </source>
</evidence>
<evidence type="ECO:0000256" key="5">
    <source>
        <dbReference type="ARBA" id="ARBA00023163"/>
    </source>
</evidence>
<keyword evidence="3" id="KW-0067">ATP-binding</keyword>
<comment type="caution">
    <text evidence="11">The sequence shown here is derived from an EMBL/GenBank/DDBJ whole genome shotgun (WGS) entry which is preliminary data.</text>
</comment>
<reference evidence="11" key="2">
    <citation type="submission" date="2021-04" db="EMBL/GenBank/DDBJ databases">
        <authorList>
            <person name="Liu J."/>
        </authorList>
    </citation>
    <scope>NUCLEOTIDE SEQUENCE</scope>
    <source>
        <strain evidence="11">BAD-6</strain>
    </source>
</reference>
<dbReference type="SUPFAM" id="SSF52172">
    <property type="entry name" value="CheY-like"/>
    <property type="match status" value="1"/>
</dbReference>
<accession>A0A8J7W253</accession>
<dbReference type="PRINTS" id="PR01590">
    <property type="entry name" value="HTHFIS"/>
</dbReference>
<evidence type="ECO:0000259" key="10">
    <source>
        <dbReference type="PROSITE" id="PS50110"/>
    </source>
</evidence>
<protein>
    <recommendedName>
        <fullName evidence="1">Stage 0 sporulation protein A homolog</fullName>
    </recommendedName>
</protein>
<feature type="domain" description="Sigma-54 factor interaction" evidence="9">
    <location>
        <begin position="142"/>
        <end position="371"/>
    </location>
</feature>
<evidence type="ECO:0000313" key="11">
    <source>
        <dbReference type="EMBL" id="MBR0598093.1"/>
    </source>
</evidence>
<dbReference type="InterPro" id="IPR011006">
    <property type="entry name" value="CheY-like_superfamily"/>
</dbReference>
<evidence type="ECO:0000256" key="6">
    <source>
        <dbReference type="ARBA" id="ARBA00024867"/>
    </source>
</evidence>
<dbReference type="GO" id="GO:0006355">
    <property type="term" value="P:regulation of DNA-templated transcription"/>
    <property type="evidence" value="ECO:0007669"/>
    <property type="project" value="InterPro"/>
</dbReference>
<dbReference type="InterPro" id="IPR025944">
    <property type="entry name" value="Sigma_54_int_dom_CS"/>
</dbReference>
<keyword evidence="2" id="KW-0547">Nucleotide-binding</keyword>
<dbReference type="AlphaFoldDB" id="A0A8J7W253"/>
<evidence type="ECO:0000259" key="9">
    <source>
        <dbReference type="PROSITE" id="PS50045"/>
    </source>
</evidence>
<dbReference type="GO" id="GO:0043565">
    <property type="term" value="F:sequence-specific DNA binding"/>
    <property type="evidence" value="ECO:0007669"/>
    <property type="project" value="InterPro"/>
</dbReference>
<dbReference type="SUPFAM" id="SSF52540">
    <property type="entry name" value="P-loop containing nucleoside triphosphate hydrolases"/>
    <property type="match status" value="1"/>
</dbReference>
<dbReference type="CDD" id="cd00009">
    <property type="entry name" value="AAA"/>
    <property type="match status" value="1"/>
</dbReference>
<feature type="compositionally biased region" description="Polar residues" evidence="8">
    <location>
        <begin position="385"/>
        <end position="398"/>
    </location>
</feature>
<gene>
    <name evidence="11" type="ORF">KCX82_09430</name>
</gene>
<proteinExistence type="predicted"/>
<dbReference type="Pfam" id="PF00158">
    <property type="entry name" value="Sigma54_activat"/>
    <property type="match status" value="1"/>
</dbReference>
<evidence type="ECO:0000313" key="12">
    <source>
        <dbReference type="Proteomes" id="UP000675664"/>
    </source>
</evidence>
<keyword evidence="5" id="KW-0804">Transcription</keyword>
<dbReference type="InterPro" id="IPR003593">
    <property type="entry name" value="AAA+_ATPase"/>
</dbReference>
<dbReference type="PROSITE" id="PS00688">
    <property type="entry name" value="SIGMA54_INTERACT_3"/>
    <property type="match status" value="1"/>
</dbReference>
<dbReference type="InterPro" id="IPR058031">
    <property type="entry name" value="AAA_lid_NorR"/>
</dbReference>
<evidence type="ECO:0000256" key="8">
    <source>
        <dbReference type="SAM" id="MobiDB-lite"/>
    </source>
</evidence>
<dbReference type="Gene3D" id="3.40.50.2300">
    <property type="match status" value="1"/>
</dbReference>
<dbReference type="Gene3D" id="1.10.10.60">
    <property type="entry name" value="Homeodomain-like"/>
    <property type="match status" value="1"/>
</dbReference>
<reference evidence="11" key="1">
    <citation type="submission" date="2021-04" db="EMBL/GenBank/DDBJ databases">
        <title>Sinoanaerobacter chloroacetimidivorans sp. nov., an obligate anaerobic bacterium isolated from anaerobic sludge.</title>
        <authorList>
            <person name="Bao Y."/>
        </authorList>
    </citation>
    <scope>NUCLEOTIDE SEQUENCE</scope>
    <source>
        <strain evidence="11">BAD-6</strain>
    </source>
</reference>
<dbReference type="FunFam" id="3.40.50.300:FF:000006">
    <property type="entry name" value="DNA-binding transcriptional regulator NtrC"/>
    <property type="match status" value="1"/>
</dbReference>
<dbReference type="Proteomes" id="UP000675664">
    <property type="component" value="Unassembled WGS sequence"/>
</dbReference>
<dbReference type="Pfam" id="PF02954">
    <property type="entry name" value="HTH_8"/>
    <property type="match status" value="1"/>
</dbReference>
<dbReference type="InterPro" id="IPR002078">
    <property type="entry name" value="Sigma_54_int"/>
</dbReference>
<dbReference type="Gene3D" id="3.40.50.300">
    <property type="entry name" value="P-loop containing nucleotide triphosphate hydrolases"/>
    <property type="match status" value="1"/>
</dbReference>
<dbReference type="InterPro" id="IPR027417">
    <property type="entry name" value="P-loop_NTPase"/>
</dbReference>
<keyword evidence="4" id="KW-0805">Transcription regulation</keyword>
<dbReference type="GO" id="GO:0000160">
    <property type="term" value="P:phosphorelay signal transduction system"/>
    <property type="evidence" value="ECO:0007669"/>
    <property type="project" value="InterPro"/>
</dbReference>
<dbReference type="PROSITE" id="PS50110">
    <property type="entry name" value="RESPONSE_REGULATORY"/>
    <property type="match status" value="1"/>
</dbReference>
<keyword evidence="7" id="KW-0597">Phosphoprotein</keyword>
<dbReference type="InterPro" id="IPR002197">
    <property type="entry name" value="HTH_Fis"/>
</dbReference>
<dbReference type="SMART" id="SM00448">
    <property type="entry name" value="REC"/>
    <property type="match status" value="1"/>
</dbReference>